<dbReference type="GO" id="GO:0031297">
    <property type="term" value="P:replication fork processing"/>
    <property type="evidence" value="ECO:0007669"/>
    <property type="project" value="TreeGrafter"/>
</dbReference>
<dbReference type="Gene3D" id="1.10.10.1450">
    <property type="match status" value="1"/>
</dbReference>
<proteinExistence type="predicted"/>
<dbReference type="InterPro" id="IPR036865">
    <property type="entry name" value="CRAL-TRIO_dom_sf"/>
</dbReference>
<evidence type="ECO:0000313" key="3">
    <source>
        <dbReference type="EMBL" id="KAK9508652.1"/>
    </source>
</evidence>
<evidence type="ECO:0008006" key="5">
    <source>
        <dbReference type="Google" id="ProtNLM"/>
    </source>
</evidence>
<dbReference type="Proteomes" id="UP001461498">
    <property type="component" value="Unassembled WGS sequence"/>
</dbReference>
<dbReference type="GO" id="GO:0000014">
    <property type="term" value="F:single-stranded DNA endodeoxyribonuclease activity"/>
    <property type="evidence" value="ECO:0007669"/>
    <property type="project" value="TreeGrafter"/>
</dbReference>
<evidence type="ECO:0000259" key="1">
    <source>
        <dbReference type="Pfam" id="PF00650"/>
    </source>
</evidence>
<dbReference type="PANTHER" id="PTHR46060:SF2">
    <property type="entry name" value="HISTONE-LYSINE N-METHYLTRANSFERASE SETMAR"/>
    <property type="match status" value="1"/>
</dbReference>
<dbReference type="GO" id="GO:0042800">
    <property type="term" value="F:histone H3K4 methyltransferase activity"/>
    <property type="evidence" value="ECO:0007669"/>
    <property type="project" value="TreeGrafter"/>
</dbReference>
<name>A0AAW1DDZ8_9HEMI</name>
<dbReference type="InterPro" id="IPR001251">
    <property type="entry name" value="CRAL-TRIO_dom"/>
</dbReference>
<reference evidence="3 4" key="1">
    <citation type="submission" date="2022-12" db="EMBL/GenBank/DDBJ databases">
        <title>Chromosome-level genome assembly of true bugs.</title>
        <authorList>
            <person name="Ma L."/>
            <person name="Li H."/>
        </authorList>
    </citation>
    <scope>NUCLEOTIDE SEQUENCE [LARGE SCALE GENOMIC DNA]</scope>
    <source>
        <strain evidence="3">Lab_2022b</strain>
    </source>
</reference>
<dbReference type="Gene3D" id="3.30.420.10">
    <property type="entry name" value="Ribonuclease H-like superfamily/Ribonuclease H"/>
    <property type="match status" value="1"/>
</dbReference>
<dbReference type="GO" id="GO:0003697">
    <property type="term" value="F:single-stranded DNA binding"/>
    <property type="evidence" value="ECO:0007669"/>
    <property type="project" value="TreeGrafter"/>
</dbReference>
<dbReference type="GO" id="GO:0000729">
    <property type="term" value="P:DNA double-strand break processing"/>
    <property type="evidence" value="ECO:0007669"/>
    <property type="project" value="TreeGrafter"/>
</dbReference>
<dbReference type="Pfam" id="PF00650">
    <property type="entry name" value="CRAL_TRIO"/>
    <property type="match status" value="1"/>
</dbReference>
<feature type="domain" description="Mos1 transposase HTH" evidence="2">
    <location>
        <begin position="457"/>
        <end position="506"/>
    </location>
</feature>
<evidence type="ECO:0000313" key="4">
    <source>
        <dbReference type="Proteomes" id="UP001461498"/>
    </source>
</evidence>
<dbReference type="GO" id="GO:0046975">
    <property type="term" value="F:histone H3K36 methyltransferase activity"/>
    <property type="evidence" value="ECO:0007669"/>
    <property type="project" value="TreeGrafter"/>
</dbReference>
<dbReference type="InterPro" id="IPR041426">
    <property type="entry name" value="Mos1_HTH"/>
</dbReference>
<accession>A0AAW1DDZ8</accession>
<comment type="caution">
    <text evidence="3">The sequence shown here is derived from an EMBL/GenBank/DDBJ whole genome shotgun (WGS) entry which is preliminary data.</text>
</comment>
<dbReference type="GO" id="GO:0003690">
    <property type="term" value="F:double-stranded DNA binding"/>
    <property type="evidence" value="ECO:0007669"/>
    <property type="project" value="TreeGrafter"/>
</dbReference>
<dbReference type="GO" id="GO:0005634">
    <property type="term" value="C:nucleus"/>
    <property type="evidence" value="ECO:0007669"/>
    <property type="project" value="TreeGrafter"/>
</dbReference>
<dbReference type="GO" id="GO:0006303">
    <property type="term" value="P:double-strand break repair via nonhomologous end joining"/>
    <property type="evidence" value="ECO:0007669"/>
    <property type="project" value="TreeGrafter"/>
</dbReference>
<dbReference type="InterPro" id="IPR036397">
    <property type="entry name" value="RNaseH_sf"/>
</dbReference>
<dbReference type="EMBL" id="JAPXFL010000003">
    <property type="protein sequence ID" value="KAK9508652.1"/>
    <property type="molecule type" value="Genomic_DNA"/>
</dbReference>
<dbReference type="SUPFAM" id="SSF52087">
    <property type="entry name" value="CRAL/TRIO domain"/>
    <property type="match status" value="1"/>
</dbReference>
<dbReference type="PANTHER" id="PTHR46060">
    <property type="entry name" value="MARINER MOS1 TRANSPOSASE-LIKE PROTEIN"/>
    <property type="match status" value="1"/>
</dbReference>
<gene>
    <name evidence="3" type="ORF">O3M35_006163</name>
</gene>
<dbReference type="GO" id="GO:0000793">
    <property type="term" value="C:condensed chromosome"/>
    <property type="evidence" value="ECO:0007669"/>
    <property type="project" value="TreeGrafter"/>
</dbReference>
<keyword evidence="4" id="KW-1185">Reference proteome</keyword>
<dbReference type="GO" id="GO:0035861">
    <property type="term" value="C:site of double-strand break"/>
    <property type="evidence" value="ECO:0007669"/>
    <property type="project" value="TreeGrafter"/>
</dbReference>
<organism evidence="3 4">
    <name type="scientific">Rhynocoris fuscipes</name>
    <dbReference type="NCBI Taxonomy" id="488301"/>
    <lineage>
        <taxon>Eukaryota</taxon>
        <taxon>Metazoa</taxon>
        <taxon>Ecdysozoa</taxon>
        <taxon>Arthropoda</taxon>
        <taxon>Hexapoda</taxon>
        <taxon>Insecta</taxon>
        <taxon>Pterygota</taxon>
        <taxon>Neoptera</taxon>
        <taxon>Paraneoptera</taxon>
        <taxon>Hemiptera</taxon>
        <taxon>Heteroptera</taxon>
        <taxon>Panheteroptera</taxon>
        <taxon>Cimicomorpha</taxon>
        <taxon>Reduviidae</taxon>
        <taxon>Harpactorinae</taxon>
        <taxon>Harpactorini</taxon>
        <taxon>Rhynocoris</taxon>
    </lineage>
</organism>
<dbReference type="GO" id="GO:0044774">
    <property type="term" value="P:mitotic DNA integrity checkpoint signaling"/>
    <property type="evidence" value="ECO:0007669"/>
    <property type="project" value="TreeGrafter"/>
</dbReference>
<dbReference type="Pfam" id="PF17906">
    <property type="entry name" value="HTH_48"/>
    <property type="match status" value="1"/>
</dbReference>
<dbReference type="Gene3D" id="3.40.525.10">
    <property type="entry name" value="CRAL-TRIO lipid binding domain"/>
    <property type="match status" value="1"/>
</dbReference>
<dbReference type="GO" id="GO:0015074">
    <property type="term" value="P:DNA integration"/>
    <property type="evidence" value="ECO:0007669"/>
    <property type="project" value="TreeGrafter"/>
</dbReference>
<dbReference type="AlphaFoldDB" id="A0AAW1DDZ8"/>
<sequence length="682" mass="81521">MKTKNENEETIIPYKAEQGIYHEHFWKGRHIEEREKKRIRKERRTESWWLEEGPHGFEIITYIGQVKMLNHQCSKVKEIPLLMDHQVFTFFKTSNYDINKAFNLILKHYEHRKNIVETFEHRNPYLKKHQKVWSYIKMAVLPKISIRDTKLIFIGLWNYDPSVCDFFSVLRMFNMAIEACTICFNMHTSYEFIIDGEGFSSDHIPPYMRGYFFKFVRYLLEGFPLNVRAIHVINASNELHSLIRTLIVMISKKIQSKIYHHSYNNDNLKLLFHTLGKRNIPSDIEGYGECVYLGQERFRDHVESLWGWFKREETEWTRMIYHITSESNISLTKHKEQIIDNIDHEKDFKKEYRKKLEQIHNKTLQTHSNLTSDDSFNYFKNEKDCFDAQINWLSQKCLSLSAHSYFIWQCLYKYKTQSVKCYDLYLQSSSSCCRIRFVYIEVLYTLFHTPLNMENQRKHFRHIMLHCFKKGNDAKDTATEICTVYGSDATSVQTVRSWFRKFRSGNFNLEDEERSGRPSTTDTELIKAMVDENPRYTVRELADILNIPRTTVHNNYCSQLDKLKETISTKRPELAKRRGVVFQHDNARPHVSLAVRNKLLSFDWDVLPHPPYSPDIAPCDYYLFLSLKNSLRGKKFNSINDIKMHLEQYFASKPQKFWKDGIMRLPERWRKIIEQNGSYIIQ</sequence>
<dbReference type="InterPro" id="IPR052709">
    <property type="entry name" value="Transposase-MT_Hybrid"/>
</dbReference>
<evidence type="ECO:0000259" key="2">
    <source>
        <dbReference type="Pfam" id="PF17906"/>
    </source>
</evidence>
<feature type="domain" description="CRAL-TRIO" evidence="1">
    <location>
        <begin position="157"/>
        <end position="286"/>
    </location>
</feature>
<dbReference type="GO" id="GO:0044547">
    <property type="term" value="F:DNA topoisomerase binding"/>
    <property type="evidence" value="ECO:0007669"/>
    <property type="project" value="TreeGrafter"/>
</dbReference>
<protein>
    <recommendedName>
        <fullName evidence="5">Transposase</fullName>
    </recommendedName>
</protein>